<dbReference type="InterPro" id="IPR017689">
    <property type="entry name" value="BamD"/>
</dbReference>
<evidence type="ECO:0000259" key="8">
    <source>
        <dbReference type="Pfam" id="PF13525"/>
    </source>
</evidence>
<evidence type="ECO:0000256" key="7">
    <source>
        <dbReference type="PROSITE-ProRule" id="PRU00339"/>
    </source>
</evidence>
<name>A0A803FTN1_9GAMM</name>
<dbReference type="PROSITE" id="PS51257">
    <property type="entry name" value="PROKAR_LIPOPROTEIN"/>
    <property type="match status" value="1"/>
</dbReference>
<feature type="domain" description="Outer membrane lipoprotein BamD-like" evidence="8">
    <location>
        <begin position="29"/>
        <end position="228"/>
    </location>
</feature>
<dbReference type="PANTHER" id="PTHR37423">
    <property type="entry name" value="SOLUBLE LYTIC MUREIN TRANSGLYCOSYLASE-RELATED"/>
    <property type="match status" value="1"/>
</dbReference>
<feature type="repeat" description="TPR" evidence="7">
    <location>
        <begin position="69"/>
        <end position="102"/>
    </location>
</feature>
<keyword evidence="5 6" id="KW-0449">Lipoprotein</keyword>
<dbReference type="GO" id="GO:0051205">
    <property type="term" value="P:protein insertion into membrane"/>
    <property type="evidence" value="ECO:0007669"/>
    <property type="project" value="UniProtKB-UniRule"/>
</dbReference>
<evidence type="ECO:0000256" key="4">
    <source>
        <dbReference type="ARBA" id="ARBA00023237"/>
    </source>
</evidence>
<evidence type="ECO:0000256" key="1">
    <source>
        <dbReference type="ARBA" id="ARBA00022729"/>
    </source>
</evidence>
<dbReference type="OrthoDB" id="9779191at2"/>
<keyword evidence="4 6" id="KW-0998">Cell outer membrane</keyword>
<dbReference type="Gene3D" id="1.25.40.10">
    <property type="entry name" value="Tetratricopeptide repeat domain"/>
    <property type="match status" value="1"/>
</dbReference>
<keyword evidence="2 6" id="KW-0472">Membrane</keyword>
<dbReference type="InterPro" id="IPR011990">
    <property type="entry name" value="TPR-like_helical_dom_sf"/>
</dbReference>
<comment type="function">
    <text evidence="6">Part of the outer membrane protein assembly complex, which is involved in assembly and insertion of beta-barrel proteins into the outer membrane. Constitutes, with BamA, the core component of the assembly machinery.</text>
</comment>
<reference evidence="9 10" key="1">
    <citation type="submission" date="2019-02" db="EMBL/GenBank/DDBJ databases">
        <authorList>
            <person name="Manzano-Marin A."/>
            <person name="Manzano-Marin A."/>
        </authorList>
    </citation>
    <scope>NUCLEOTIDE SEQUENCE [LARGE SCALE GENOMIC DNA]</scope>
    <source>
        <strain evidence="9 10">ErCipiceae</strain>
    </source>
</reference>
<dbReference type="RefSeq" id="WP_157991015.1">
    <property type="nucleotide sequence ID" value="NZ_LR217737.1"/>
</dbReference>
<evidence type="ECO:0000256" key="3">
    <source>
        <dbReference type="ARBA" id="ARBA00023139"/>
    </source>
</evidence>
<evidence type="ECO:0000256" key="6">
    <source>
        <dbReference type="HAMAP-Rule" id="MF_00922"/>
    </source>
</evidence>
<dbReference type="CDD" id="cd15830">
    <property type="entry name" value="BamD"/>
    <property type="match status" value="1"/>
</dbReference>
<accession>A0A803FTN1</accession>
<gene>
    <name evidence="6 9" type="primary">bamD</name>
    <name evidence="9" type="ORF">ERCIPICE3303_356</name>
</gene>
<dbReference type="PANTHER" id="PTHR37423:SF1">
    <property type="entry name" value="OUTER MEMBRANE PROTEIN ASSEMBLY FACTOR BAMD"/>
    <property type="match status" value="1"/>
</dbReference>
<proteinExistence type="inferred from homology"/>
<comment type="subcellular location">
    <subcellularLocation>
        <location evidence="6">Cell outer membrane</location>
        <topology evidence="6">Lipid-anchor</topology>
    </subcellularLocation>
</comment>
<dbReference type="InterPro" id="IPR019734">
    <property type="entry name" value="TPR_rpt"/>
</dbReference>
<comment type="similarity">
    <text evidence="6">Belongs to the BamD family.</text>
</comment>
<dbReference type="EMBL" id="LR217737">
    <property type="protein sequence ID" value="VFP88141.1"/>
    <property type="molecule type" value="Genomic_DNA"/>
</dbReference>
<protein>
    <recommendedName>
        <fullName evidence="6">Outer membrane protein assembly factor BamD</fullName>
    </recommendedName>
</protein>
<dbReference type="AlphaFoldDB" id="A0A803FTN1"/>
<dbReference type="InterPro" id="IPR039565">
    <property type="entry name" value="BamD-like"/>
</dbReference>
<keyword evidence="1 6" id="KW-0732">Signal</keyword>
<dbReference type="HAMAP" id="MF_00922">
    <property type="entry name" value="OM_assembly_BamD"/>
    <property type="match status" value="1"/>
</dbReference>
<dbReference type="Pfam" id="PF13525">
    <property type="entry name" value="YfiO"/>
    <property type="match status" value="1"/>
</dbReference>
<comment type="subunit">
    <text evidence="6">Part of the Bam complex, which is composed of the outer membrane protein BamA, and four lipoproteins BamB, BamC, BamD and BamE.</text>
</comment>
<dbReference type="GO" id="GO:0043165">
    <property type="term" value="P:Gram-negative-bacterium-type cell outer membrane assembly"/>
    <property type="evidence" value="ECO:0007669"/>
    <property type="project" value="UniProtKB-UniRule"/>
</dbReference>
<evidence type="ECO:0000313" key="9">
    <source>
        <dbReference type="EMBL" id="VFP88141.1"/>
    </source>
</evidence>
<dbReference type="SUPFAM" id="SSF48452">
    <property type="entry name" value="TPR-like"/>
    <property type="match status" value="1"/>
</dbReference>
<evidence type="ECO:0000256" key="2">
    <source>
        <dbReference type="ARBA" id="ARBA00023136"/>
    </source>
</evidence>
<keyword evidence="3 6" id="KW-0564">Palmitate</keyword>
<sequence length="243" mass="28673">MIRIKHLVATSMLSLLLVGCSGSIDEHNDKPPIYIYKNTKQLLHNRNLKSIIKKLETFCMRYPPSPHVHKAQLDLIYAYYKNNDFTMALELIDRFIRINPDHQHIDYVIYMRGLINMTQDKNLLQDFIGIDRSDRDLIYTQNALKYFTQLLRDYPKSVYSTEARNHVSYLTERQAKYELSVAEFYSKHRAYVAVINRVKGMLRNYPNTKAVNKALPLMNDAYHKLKIPIKTYQKEKTITTDYS</sequence>
<evidence type="ECO:0000256" key="5">
    <source>
        <dbReference type="ARBA" id="ARBA00023288"/>
    </source>
</evidence>
<organism evidence="9 10">
    <name type="scientific">Candidatus Erwinia haradaeae</name>
    <dbReference type="NCBI Taxonomy" id="1922217"/>
    <lineage>
        <taxon>Bacteria</taxon>
        <taxon>Pseudomonadati</taxon>
        <taxon>Pseudomonadota</taxon>
        <taxon>Gammaproteobacteria</taxon>
        <taxon>Enterobacterales</taxon>
        <taxon>Erwiniaceae</taxon>
        <taxon>Erwinia</taxon>
    </lineage>
</organism>
<dbReference type="PROSITE" id="PS50005">
    <property type="entry name" value="TPR"/>
    <property type="match status" value="1"/>
</dbReference>
<keyword evidence="7" id="KW-0802">TPR repeat</keyword>
<dbReference type="GO" id="GO:1990063">
    <property type="term" value="C:Bam protein complex"/>
    <property type="evidence" value="ECO:0007669"/>
    <property type="project" value="TreeGrafter"/>
</dbReference>
<dbReference type="Proteomes" id="UP000294289">
    <property type="component" value="Chromosome"/>
</dbReference>
<dbReference type="NCBIfam" id="TIGR03302">
    <property type="entry name" value="OM_YfiO"/>
    <property type="match status" value="1"/>
</dbReference>
<evidence type="ECO:0000313" key="10">
    <source>
        <dbReference type="Proteomes" id="UP000294289"/>
    </source>
</evidence>